<dbReference type="InterPro" id="IPR036770">
    <property type="entry name" value="Ankyrin_rpt-contain_sf"/>
</dbReference>
<dbReference type="STRING" id="905079.L1JCX3"/>
<feature type="repeat" description="ANK" evidence="3">
    <location>
        <begin position="45"/>
        <end position="77"/>
    </location>
</feature>
<dbReference type="EnsemblProtists" id="EKX46378">
    <property type="protein sequence ID" value="EKX46378"/>
    <property type="gene ID" value="GUITHDRAFT_62209"/>
</dbReference>
<evidence type="ECO:0000256" key="3">
    <source>
        <dbReference type="PROSITE-ProRule" id="PRU00023"/>
    </source>
</evidence>
<keyword evidence="1" id="KW-0677">Repeat</keyword>
<dbReference type="SMART" id="SM00248">
    <property type="entry name" value="ANK"/>
    <property type="match status" value="2"/>
</dbReference>
<keyword evidence="2 3" id="KW-0040">ANK repeat</keyword>
<keyword evidence="6" id="KW-1185">Reference proteome</keyword>
<dbReference type="PROSITE" id="PS50088">
    <property type="entry name" value="ANK_REPEAT"/>
    <property type="match status" value="1"/>
</dbReference>
<evidence type="ECO:0000313" key="5">
    <source>
        <dbReference type="EnsemblProtists" id="EKX46378"/>
    </source>
</evidence>
<sequence>LLRAGCDVNEVDHAGNCALHYAAIDVNVLNLLVNHAADVNMTNKVGATALHEAAEKECIEACKLLLAAGADPDQQDKDGRSALEYA</sequence>
<dbReference type="OMA" id="LMHSAEN"/>
<evidence type="ECO:0000313" key="6">
    <source>
        <dbReference type="Proteomes" id="UP000011087"/>
    </source>
</evidence>
<dbReference type="PaxDb" id="55529-EKX46378"/>
<dbReference type="KEGG" id="gtt:GUITHDRAFT_62209"/>
<accession>L1JCX3</accession>
<reference evidence="4 6" key="1">
    <citation type="journal article" date="2012" name="Nature">
        <title>Algal genomes reveal evolutionary mosaicism and the fate of nucleomorphs.</title>
        <authorList>
            <consortium name="DOE Joint Genome Institute"/>
            <person name="Curtis B.A."/>
            <person name="Tanifuji G."/>
            <person name="Burki F."/>
            <person name="Gruber A."/>
            <person name="Irimia M."/>
            <person name="Maruyama S."/>
            <person name="Arias M.C."/>
            <person name="Ball S.G."/>
            <person name="Gile G.H."/>
            <person name="Hirakawa Y."/>
            <person name="Hopkins J.F."/>
            <person name="Kuo A."/>
            <person name="Rensing S.A."/>
            <person name="Schmutz J."/>
            <person name="Symeonidi A."/>
            <person name="Elias M."/>
            <person name="Eveleigh R.J."/>
            <person name="Herman E.K."/>
            <person name="Klute M.J."/>
            <person name="Nakayama T."/>
            <person name="Obornik M."/>
            <person name="Reyes-Prieto A."/>
            <person name="Armbrust E.V."/>
            <person name="Aves S.J."/>
            <person name="Beiko R.G."/>
            <person name="Coutinho P."/>
            <person name="Dacks J.B."/>
            <person name="Durnford D.G."/>
            <person name="Fast N.M."/>
            <person name="Green B.R."/>
            <person name="Grisdale C.J."/>
            <person name="Hempel F."/>
            <person name="Henrissat B."/>
            <person name="Hoppner M.P."/>
            <person name="Ishida K."/>
            <person name="Kim E."/>
            <person name="Koreny L."/>
            <person name="Kroth P.G."/>
            <person name="Liu Y."/>
            <person name="Malik S.B."/>
            <person name="Maier U.G."/>
            <person name="McRose D."/>
            <person name="Mock T."/>
            <person name="Neilson J.A."/>
            <person name="Onodera N.T."/>
            <person name="Poole A.M."/>
            <person name="Pritham E.J."/>
            <person name="Richards T.A."/>
            <person name="Rocap G."/>
            <person name="Roy S.W."/>
            <person name="Sarai C."/>
            <person name="Schaack S."/>
            <person name="Shirato S."/>
            <person name="Slamovits C.H."/>
            <person name="Spencer D.F."/>
            <person name="Suzuki S."/>
            <person name="Worden A.Z."/>
            <person name="Zauner S."/>
            <person name="Barry K."/>
            <person name="Bell C."/>
            <person name="Bharti A.K."/>
            <person name="Crow J.A."/>
            <person name="Grimwood J."/>
            <person name="Kramer R."/>
            <person name="Lindquist E."/>
            <person name="Lucas S."/>
            <person name="Salamov A."/>
            <person name="McFadden G.I."/>
            <person name="Lane C.E."/>
            <person name="Keeling P.J."/>
            <person name="Gray M.W."/>
            <person name="Grigoriev I.V."/>
            <person name="Archibald J.M."/>
        </authorList>
    </citation>
    <scope>NUCLEOTIDE SEQUENCE</scope>
    <source>
        <strain evidence="4 6">CCMP2712</strain>
    </source>
</reference>
<dbReference type="Pfam" id="PF12796">
    <property type="entry name" value="Ank_2"/>
    <property type="match status" value="1"/>
</dbReference>
<evidence type="ECO:0000313" key="4">
    <source>
        <dbReference type="EMBL" id="EKX46378.1"/>
    </source>
</evidence>
<dbReference type="HOGENOM" id="CLU_000134_18_9_1"/>
<dbReference type="RefSeq" id="XP_005833358.1">
    <property type="nucleotide sequence ID" value="XM_005833301.1"/>
</dbReference>
<feature type="non-terminal residue" evidence="4">
    <location>
        <position position="86"/>
    </location>
</feature>
<dbReference type="Proteomes" id="UP000011087">
    <property type="component" value="Unassembled WGS sequence"/>
</dbReference>
<name>L1JCX3_GUITC</name>
<dbReference type="OrthoDB" id="194358at2759"/>
<protein>
    <submittedName>
        <fullName evidence="4 5">Uncharacterized protein</fullName>
    </submittedName>
</protein>
<organism evidence="4">
    <name type="scientific">Guillardia theta (strain CCMP2712)</name>
    <name type="common">Cryptophyte</name>
    <dbReference type="NCBI Taxonomy" id="905079"/>
    <lineage>
        <taxon>Eukaryota</taxon>
        <taxon>Cryptophyceae</taxon>
        <taxon>Pyrenomonadales</taxon>
        <taxon>Geminigeraceae</taxon>
        <taxon>Guillardia</taxon>
    </lineage>
</organism>
<dbReference type="PROSITE" id="PS50297">
    <property type="entry name" value="ANK_REP_REGION"/>
    <property type="match status" value="1"/>
</dbReference>
<evidence type="ECO:0000256" key="1">
    <source>
        <dbReference type="ARBA" id="ARBA00022737"/>
    </source>
</evidence>
<dbReference type="Gene3D" id="1.25.40.20">
    <property type="entry name" value="Ankyrin repeat-containing domain"/>
    <property type="match status" value="2"/>
</dbReference>
<gene>
    <name evidence="4" type="ORF">GUITHDRAFT_62209</name>
</gene>
<dbReference type="SUPFAM" id="SSF48403">
    <property type="entry name" value="Ankyrin repeat"/>
    <property type="match status" value="1"/>
</dbReference>
<dbReference type="InterPro" id="IPR002110">
    <property type="entry name" value="Ankyrin_rpt"/>
</dbReference>
<dbReference type="PANTHER" id="PTHR24171:SF8">
    <property type="entry name" value="BRCA1-ASSOCIATED RING DOMAIN PROTEIN 1"/>
    <property type="match status" value="1"/>
</dbReference>
<proteinExistence type="predicted"/>
<dbReference type="AlphaFoldDB" id="L1JCX3"/>
<dbReference type="GeneID" id="17303198"/>
<dbReference type="PANTHER" id="PTHR24171">
    <property type="entry name" value="ANKYRIN REPEAT DOMAIN-CONTAINING PROTEIN 39-RELATED"/>
    <property type="match status" value="1"/>
</dbReference>
<evidence type="ECO:0000256" key="2">
    <source>
        <dbReference type="ARBA" id="ARBA00023043"/>
    </source>
</evidence>
<dbReference type="GO" id="GO:0004842">
    <property type="term" value="F:ubiquitin-protein transferase activity"/>
    <property type="evidence" value="ECO:0007669"/>
    <property type="project" value="TreeGrafter"/>
</dbReference>
<feature type="non-terminal residue" evidence="4">
    <location>
        <position position="1"/>
    </location>
</feature>
<dbReference type="eggNOG" id="KOG4412">
    <property type="taxonomic scope" value="Eukaryota"/>
</dbReference>
<reference evidence="6" key="2">
    <citation type="submission" date="2012-11" db="EMBL/GenBank/DDBJ databases">
        <authorList>
            <person name="Kuo A."/>
            <person name="Curtis B.A."/>
            <person name="Tanifuji G."/>
            <person name="Burki F."/>
            <person name="Gruber A."/>
            <person name="Irimia M."/>
            <person name="Maruyama S."/>
            <person name="Arias M.C."/>
            <person name="Ball S.G."/>
            <person name="Gile G.H."/>
            <person name="Hirakawa Y."/>
            <person name="Hopkins J.F."/>
            <person name="Rensing S.A."/>
            <person name="Schmutz J."/>
            <person name="Symeonidi A."/>
            <person name="Elias M."/>
            <person name="Eveleigh R.J."/>
            <person name="Herman E.K."/>
            <person name="Klute M.J."/>
            <person name="Nakayama T."/>
            <person name="Obornik M."/>
            <person name="Reyes-Prieto A."/>
            <person name="Armbrust E.V."/>
            <person name="Aves S.J."/>
            <person name="Beiko R.G."/>
            <person name="Coutinho P."/>
            <person name="Dacks J.B."/>
            <person name="Durnford D.G."/>
            <person name="Fast N.M."/>
            <person name="Green B.R."/>
            <person name="Grisdale C."/>
            <person name="Hempe F."/>
            <person name="Henrissat B."/>
            <person name="Hoppner M.P."/>
            <person name="Ishida K.-I."/>
            <person name="Kim E."/>
            <person name="Koreny L."/>
            <person name="Kroth P.G."/>
            <person name="Liu Y."/>
            <person name="Malik S.-B."/>
            <person name="Maier U.G."/>
            <person name="McRose D."/>
            <person name="Mock T."/>
            <person name="Neilson J.A."/>
            <person name="Onodera N.T."/>
            <person name="Poole A.M."/>
            <person name="Pritham E.J."/>
            <person name="Richards T.A."/>
            <person name="Rocap G."/>
            <person name="Roy S.W."/>
            <person name="Sarai C."/>
            <person name="Schaack S."/>
            <person name="Shirato S."/>
            <person name="Slamovits C.H."/>
            <person name="Spencer D.F."/>
            <person name="Suzuki S."/>
            <person name="Worden A.Z."/>
            <person name="Zauner S."/>
            <person name="Barry K."/>
            <person name="Bell C."/>
            <person name="Bharti A.K."/>
            <person name="Crow J.A."/>
            <person name="Grimwood J."/>
            <person name="Kramer R."/>
            <person name="Lindquist E."/>
            <person name="Lucas S."/>
            <person name="Salamov A."/>
            <person name="McFadden G.I."/>
            <person name="Lane C.E."/>
            <person name="Keeling P.J."/>
            <person name="Gray M.W."/>
            <person name="Grigoriev I.V."/>
            <person name="Archibald J.M."/>
        </authorList>
    </citation>
    <scope>NUCLEOTIDE SEQUENCE</scope>
    <source>
        <strain evidence="6">CCMP2712</strain>
    </source>
</reference>
<dbReference type="GO" id="GO:0085020">
    <property type="term" value="P:protein K6-linked ubiquitination"/>
    <property type="evidence" value="ECO:0007669"/>
    <property type="project" value="TreeGrafter"/>
</dbReference>
<dbReference type="EMBL" id="JH992994">
    <property type="protein sequence ID" value="EKX46378.1"/>
    <property type="molecule type" value="Genomic_DNA"/>
</dbReference>
<reference evidence="5" key="3">
    <citation type="submission" date="2016-03" db="UniProtKB">
        <authorList>
            <consortium name="EnsemblProtists"/>
        </authorList>
    </citation>
    <scope>IDENTIFICATION</scope>
</reference>